<keyword evidence="1" id="KW-1133">Transmembrane helix</keyword>
<keyword evidence="1" id="KW-0812">Transmembrane</keyword>
<dbReference type="InterPro" id="IPR006938">
    <property type="entry name" value="DUF624"/>
</dbReference>
<name>A0A4Q2L7P5_9MICO</name>
<gene>
    <name evidence="2" type="ORF">ESP51_03745</name>
</gene>
<protein>
    <submittedName>
        <fullName evidence="2">DUF624 domain-containing protein</fullName>
    </submittedName>
</protein>
<feature type="transmembrane region" description="Helical" evidence="1">
    <location>
        <begin position="234"/>
        <end position="256"/>
    </location>
</feature>
<dbReference type="Proteomes" id="UP000293865">
    <property type="component" value="Unassembled WGS sequence"/>
</dbReference>
<feature type="transmembrane region" description="Helical" evidence="1">
    <location>
        <begin position="262"/>
        <end position="283"/>
    </location>
</feature>
<organism evidence="2 3">
    <name type="scientific">Agromyces albus</name>
    <dbReference type="NCBI Taxonomy" id="205332"/>
    <lineage>
        <taxon>Bacteria</taxon>
        <taxon>Bacillati</taxon>
        <taxon>Actinomycetota</taxon>
        <taxon>Actinomycetes</taxon>
        <taxon>Micrococcales</taxon>
        <taxon>Microbacteriaceae</taxon>
        <taxon>Agromyces</taxon>
    </lineage>
</organism>
<evidence type="ECO:0000313" key="2">
    <source>
        <dbReference type="EMBL" id="RXZ72583.1"/>
    </source>
</evidence>
<feature type="transmembrane region" description="Helical" evidence="1">
    <location>
        <begin position="172"/>
        <end position="194"/>
    </location>
</feature>
<dbReference type="Pfam" id="PF04854">
    <property type="entry name" value="DUF624"/>
    <property type="match status" value="1"/>
</dbReference>
<dbReference type="OrthoDB" id="3402079at2"/>
<evidence type="ECO:0000313" key="3">
    <source>
        <dbReference type="Proteomes" id="UP000293865"/>
    </source>
</evidence>
<proteinExistence type="predicted"/>
<reference evidence="2 3" key="1">
    <citation type="submission" date="2019-01" db="EMBL/GenBank/DDBJ databases">
        <title>Agromyces.</title>
        <authorList>
            <person name="Li J."/>
        </authorList>
    </citation>
    <scope>NUCLEOTIDE SEQUENCE [LARGE SCALE GENOMIC DNA]</scope>
    <source>
        <strain evidence="2 3">DSM 15934</strain>
    </source>
</reference>
<evidence type="ECO:0000256" key="1">
    <source>
        <dbReference type="SAM" id="Phobius"/>
    </source>
</evidence>
<feature type="transmembrane region" description="Helical" evidence="1">
    <location>
        <begin position="123"/>
        <end position="145"/>
    </location>
</feature>
<dbReference type="AlphaFoldDB" id="A0A4Q2L7P5"/>
<dbReference type="EMBL" id="SDPN01000004">
    <property type="protein sequence ID" value="RXZ72583.1"/>
    <property type="molecule type" value="Genomic_DNA"/>
</dbReference>
<keyword evidence="3" id="KW-1185">Reference proteome</keyword>
<comment type="caution">
    <text evidence="2">The sequence shown here is derived from an EMBL/GenBank/DDBJ whole genome shotgun (WGS) entry which is preliminary data.</text>
</comment>
<keyword evidence="1" id="KW-0472">Membrane</keyword>
<accession>A0A4Q2L7P5</accession>
<sequence>MDRADRAAVVRRPVRRGVRHDHDRIGDLGHPDRDRLPARPAVLHPGHRDERIEGLTVGTDADQRASIDRRPKSGIARVLAPSRETFENVFDTVYQALAIAFSVAVAGVPLVAALTVVAQPLAAWPFLLLCAVPLGPAITAAFSCFERARRTGDLRPMRDFWIAYAGTARRALGVWVATLVLGAILVLDVMFLWGTEFAALVGPLLAVVGALLVVTALGSFAGIARHPESRVRDILKAALFLAVRRWPVSLVTLAILGAWATIILAQPVVGVLGLGGFALYLLWSNSAAGYASLTRESEATPTTR</sequence>
<feature type="transmembrane region" description="Helical" evidence="1">
    <location>
        <begin position="200"/>
        <end position="222"/>
    </location>
</feature>
<feature type="transmembrane region" description="Helical" evidence="1">
    <location>
        <begin position="93"/>
        <end position="117"/>
    </location>
</feature>